<comment type="caution">
    <text evidence="1">The sequence shown here is derived from an EMBL/GenBank/DDBJ whole genome shotgun (WGS) entry which is preliminary data.</text>
</comment>
<accession>A0AA39RLH2</accession>
<gene>
    <name evidence="1" type="ORF">LWI29_009288</name>
</gene>
<protein>
    <submittedName>
        <fullName evidence="1">Uncharacterized protein</fullName>
    </submittedName>
</protein>
<sequence length="182" mass="20725">MHRGVVDVSQSEPRTFPIPLVESNSKVNYALTPLEMAIRDFRRTLNLKGDKPVIEKFDFTRIIPLQVLRPANMTMVDMASIVNDVVNYALTPLEMAIRDFRRTLNPKGDKPVIEKFDFTRIIPLQVLRPANMTMVDMASIVNDVMARLMNPVPLYYLAKELKRPLVGFDWGDTGFGLCIVES</sequence>
<evidence type="ECO:0000313" key="1">
    <source>
        <dbReference type="EMBL" id="KAK0575932.1"/>
    </source>
</evidence>
<proteinExistence type="predicted"/>
<name>A0AA39RLH2_ACESA</name>
<evidence type="ECO:0000313" key="2">
    <source>
        <dbReference type="Proteomes" id="UP001168877"/>
    </source>
</evidence>
<dbReference type="EMBL" id="JAUESC010000386">
    <property type="protein sequence ID" value="KAK0575932.1"/>
    <property type="molecule type" value="Genomic_DNA"/>
</dbReference>
<reference evidence="1" key="2">
    <citation type="submission" date="2023-06" db="EMBL/GenBank/DDBJ databases">
        <authorList>
            <person name="Swenson N.G."/>
            <person name="Wegrzyn J.L."/>
            <person name="Mcevoy S.L."/>
        </authorList>
    </citation>
    <scope>NUCLEOTIDE SEQUENCE</scope>
    <source>
        <strain evidence="1">NS2018</strain>
        <tissue evidence="1">Leaf</tissue>
    </source>
</reference>
<reference evidence="1" key="1">
    <citation type="journal article" date="2022" name="Plant J.">
        <title>Strategies of tolerance reflected in two North American maple genomes.</title>
        <authorList>
            <person name="McEvoy S.L."/>
            <person name="Sezen U.U."/>
            <person name="Trouern-Trend A."/>
            <person name="McMahon S.M."/>
            <person name="Schaberg P.G."/>
            <person name="Yang J."/>
            <person name="Wegrzyn J.L."/>
            <person name="Swenson N.G."/>
        </authorList>
    </citation>
    <scope>NUCLEOTIDE SEQUENCE</scope>
    <source>
        <strain evidence="1">NS2018</strain>
    </source>
</reference>
<organism evidence="1 2">
    <name type="scientific">Acer saccharum</name>
    <name type="common">Sugar maple</name>
    <dbReference type="NCBI Taxonomy" id="4024"/>
    <lineage>
        <taxon>Eukaryota</taxon>
        <taxon>Viridiplantae</taxon>
        <taxon>Streptophyta</taxon>
        <taxon>Embryophyta</taxon>
        <taxon>Tracheophyta</taxon>
        <taxon>Spermatophyta</taxon>
        <taxon>Magnoliopsida</taxon>
        <taxon>eudicotyledons</taxon>
        <taxon>Gunneridae</taxon>
        <taxon>Pentapetalae</taxon>
        <taxon>rosids</taxon>
        <taxon>malvids</taxon>
        <taxon>Sapindales</taxon>
        <taxon>Sapindaceae</taxon>
        <taxon>Hippocastanoideae</taxon>
        <taxon>Acereae</taxon>
        <taxon>Acer</taxon>
    </lineage>
</organism>
<dbReference type="Proteomes" id="UP001168877">
    <property type="component" value="Unassembled WGS sequence"/>
</dbReference>
<keyword evidence="2" id="KW-1185">Reference proteome</keyword>
<dbReference type="AlphaFoldDB" id="A0AA39RLH2"/>